<name>A0AAW0W061_CHEQU</name>
<comment type="caution">
    <text evidence="3">The sequence shown here is derived from an EMBL/GenBank/DDBJ whole genome shotgun (WGS) entry which is preliminary data.</text>
</comment>
<dbReference type="Gene3D" id="2.170.140.10">
    <property type="entry name" value="Chitin binding domain"/>
    <property type="match status" value="1"/>
</dbReference>
<dbReference type="AlphaFoldDB" id="A0AAW0W061"/>
<accession>A0AAW0W061</accession>
<sequence>QMLSSMCWTGVVLLVLGATAVLSAIPGPYDRRYPDYIVDPKVSCEKEGSFPHPRNCSWYYRCVDRMHVGMYWTYYFECEPGTVFSDDLDQCVHPFLAPPPCGQVVPPPPKTDPIPCIGVNGTCQTFKICKPQKSEKNMCRELQCPLRAPALQCGPGYLYDMKDRKCALPPARETLCGAVEQVLINVTEKGKVPCSENNLIPKSDFISRIYCDTYNLCDGTTFKERKELCRNYFECFRDVNEWKIFKRHCPQDLLYSYDNRRCERTPTEAEKC</sequence>
<feature type="domain" description="Chitin-binding type-2" evidence="2">
    <location>
        <begin position="214"/>
        <end position="272"/>
    </location>
</feature>
<gene>
    <name evidence="3" type="ORF">OTU49_012035</name>
</gene>
<dbReference type="Pfam" id="PF01607">
    <property type="entry name" value="CBM_14"/>
    <property type="match status" value="1"/>
</dbReference>
<dbReference type="PROSITE" id="PS50940">
    <property type="entry name" value="CHIT_BIND_II"/>
    <property type="match status" value="2"/>
</dbReference>
<dbReference type="GO" id="GO:0008061">
    <property type="term" value="F:chitin binding"/>
    <property type="evidence" value="ECO:0007669"/>
    <property type="project" value="InterPro"/>
</dbReference>
<dbReference type="SMART" id="SM00494">
    <property type="entry name" value="ChtBD2"/>
    <property type="match status" value="1"/>
</dbReference>
<reference evidence="3 4" key="1">
    <citation type="journal article" date="2024" name="BMC Genomics">
        <title>Genome assembly of redclaw crayfish (Cherax quadricarinatus) provides insights into its immune adaptation and hypoxia tolerance.</title>
        <authorList>
            <person name="Liu Z."/>
            <person name="Zheng J."/>
            <person name="Li H."/>
            <person name="Fang K."/>
            <person name="Wang S."/>
            <person name="He J."/>
            <person name="Zhou D."/>
            <person name="Weng S."/>
            <person name="Chi M."/>
            <person name="Gu Z."/>
            <person name="He J."/>
            <person name="Li F."/>
            <person name="Wang M."/>
        </authorList>
    </citation>
    <scope>NUCLEOTIDE SEQUENCE [LARGE SCALE GENOMIC DNA]</scope>
    <source>
        <strain evidence="3">ZL_2023a</strain>
    </source>
</reference>
<dbReference type="InterPro" id="IPR002557">
    <property type="entry name" value="Chitin-bd_dom"/>
</dbReference>
<feature type="domain" description="Chitin-binding type-2" evidence="2">
    <location>
        <begin position="41"/>
        <end position="103"/>
    </location>
</feature>
<proteinExistence type="predicted"/>
<organism evidence="3 4">
    <name type="scientific">Cherax quadricarinatus</name>
    <name type="common">Australian red claw crayfish</name>
    <dbReference type="NCBI Taxonomy" id="27406"/>
    <lineage>
        <taxon>Eukaryota</taxon>
        <taxon>Metazoa</taxon>
        <taxon>Ecdysozoa</taxon>
        <taxon>Arthropoda</taxon>
        <taxon>Crustacea</taxon>
        <taxon>Multicrustacea</taxon>
        <taxon>Malacostraca</taxon>
        <taxon>Eumalacostraca</taxon>
        <taxon>Eucarida</taxon>
        <taxon>Decapoda</taxon>
        <taxon>Pleocyemata</taxon>
        <taxon>Astacidea</taxon>
        <taxon>Parastacoidea</taxon>
        <taxon>Parastacidae</taxon>
        <taxon>Cherax</taxon>
    </lineage>
</organism>
<evidence type="ECO:0000259" key="2">
    <source>
        <dbReference type="PROSITE" id="PS50940"/>
    </source>
</evidence>
<dbReference type="Proteomes" id="UP001445076">
    <property type="component" value="Unassembled WGS sequence"/>
</dbReference>
<dbReference type="GO" id="GO:0005576">
    <property type="term" value="C:extracellular region"/>
    <property type="evidence" value="ECO:0007669"/>
    <property type="project" value="InterPro"/>
</dbReference>
<feature type="chain" id="PRO_5043654146" description="Chitin-binding type-2 domain-containing protein" evidence="1">
    <location>
        <begin position="24"/>
        <end position="272"/>
    </location>
</feature>
<protein>
    <recommendedName>
        <fullName evidence="2">Chitin-binding type-2 domain-containing protein</fullName>
    </recommendedName>
</protein>
<dbReference type="EMBL" id="JARKIK010000093">
    <property type="protein sequence ID" value="KAK8722778.1"/>
    <property type="molecule type" value="Genomic_DNA"/>
</dbReference>
<evidence type="ECO:0000313" key="4">
    <source>
        <dbReference type="Proteomes" id="UP001445076"/>
    </source>
</evidence>
<keyword evidence="1" id="KW-0732">Signal</keyword>
<feature type="signal peptide" evidence="1">
    <location>
        <begin position="1"/>
        <end position="23"/>
    </location>
</feature>
<feature type="non-terminal residue" evidence="3">
    <location>
        <position position="1"/>
    </location>
</feature>
<evidence type="ECO:0000313" key="3">
    <source>
        <dbReference type="EMBL" id="KAK8722778.1"/>
    </source>
</evidence>
<dbReference type="InterPro" id="IPR036508">
    <property type="entry name" value="Chitin-bd_dom_sf"/>
</dbReference>
<dbReference type="SUPFAM" id="SSF57625">
    <property type="entry name" value="Invertebrate chitin-binding proteins"/>
    <property type="match status" value="1"/>
</dbReference>
<evidence type="ECO:0000256" key="1">
    <source>
        <dbReference type="SAM" id="SignalP"/>
    </source>
</evidence>
<keyword evidence="4" id="KW-1185">Reference proteome</keyword>